<accession>A0A6I8V433</accession>
<dbReference type="Proteomes" id="UP000001819">
    <property type="component" value="Chromosome 2"/>
</dbReference>
<evidence type="ECO:0000313" key="2">
    <source>
        <dbReference type="RefSeq" id="XP_002137668.3"/>
    </source>
</evidence>
<dbReference type="AlphaFoldDB" id="A0A6I8V433"/>
<gene>
    <name evidence="2" type="primary">moi</name>
</gene>
<dbReference type="KEGG" id="dpo:6897519"/>
<name>A0A6I8V433_DROPS</name>
<reference evidence="1" key="1">
    <citation type="submission" date="2024-06" db="UniProtKB">
        <authorList>
            <consortium name="RefSeq"/>
        </authorList>
    </citation>
    <scope>NUCLEOTIDE SEQUENCE [LARGE SCALE GENOMIC DNA]</scope>
    <source>
        <strain evidence="1">MV2-25</strain>
    </source>
</reference>
<evidence type="ECO:0000313" key="1">
    <source>
        <dbReference type="Proteomes" id="UP000001819"/>
    </source>
</evidence>
<organism evidence="1 2">
    <name type="scientific">Drosophila pseudoobscura pseudoobscura</name>
    <name type="common">Fruit fly</name>
    <dbReference type="NCBI Taxonomy" id="46245"/>
    <lineage>
        <taxon>Eukaryota</taxon>
        <taxon>Metazoa</taxon>
        <taxon>Ecdysozoa</taxon>
        <taxon>Arthropoda</taxon>
        <taxon>Hexapoda</taxon>
        <taxon>Insecta</taxon>
        <taxon>Pterygota</taxon>
        <taxon>Neoptera</taxon>
        <taxon>Endopterygota</taxon>
        <taxon>Diptera</taxon>
        <taxon>Brachycera</taxon>
        <taxon>Muscomorpha</taxon>
        <taxon>Ephydroidea</taxon>
        <taxon>Drosophilidae</taxon>
        <taxon>Drosophila</taxon>
        <taxon>Sophophora</taxon>
    </lineage>
</organism>
<dbReference type="FunCoup" id="A0A6I8V433">
    <property type="interactions" value="23"/>
</dbReference>
<dbReference type="InParanoid" id="A0A6I8V433"/>
<protein>
    <submittedName>
        <fullName evidence="2">Uncharacterized protein moi</fullName>
    </submittedName>
</protein>
<dbReference type="RefSeq" id="XP_002137668.3">
    <property type="nucleotide sequence ID" value="XM_002137632.3"/>
</dbReference>
<keyword evidence="1" id="KW-1185">Reference proteome</keyword>
<sequence>MSQERKEGRSSPPYIDFFETLLVEELALEPNYLKLHYGKCAVIGRLTVVSDKYGLENVRVKSLPEEGSLPEGILSVLLLGLDITKASELNLSSGCYCIVRGEVVLCCVQFPNSPTLTTGGVFNLLQAMGDDEAARKNYLEELHKTHIPAIDVWFAQPVESFEELIDRRLQIKQLSLHDSHSLRLDTRMARLSI</sequence>
<reference evidence="2" key="2">
    <citation type="submission" date="2025-08" db="UniProtKB">
        <authorList>
            <consortium name="RefSeq"/>
        </authorList>
    </citation>
    <scope>IDENTIFICATION</scope>
    <source>
        <strain evidence="2">MV-25-SWS-2005</strain>
        <tissue evidence="2">Whole body</tissue>
    </source>
</reference>
<proteinExistence type="predicted"/>